<name>A0A3M6TWJ7_POCDA</name>
<dbReference type="SMART" id="SM00220">
    <property type="entry name" value="S_TKc"/>
    <property type="match status" value="1"/>
</dbReference>
<dbReference type="InterPro" id="IPR013761">
    <property type="entry name" value="SAM/pointed_sf"/>
</dbReference>
<sequence>MAYVQIDFEDLEFFEKCGGGAFGSVYRARWKSQDKEVAASILSMLSHKHIIKFYGAVNSQPNFCLVTEYAASGCLYDHLANNKLNFDQILQWSTEIALGINYLHNEAPVKVIHRDLKSKNVVICSDLTVKICDFGTSRFLNNTTKMSLVGTYPWMAPEVIQSLPISEASDTFSYAVVLWEMLTQEVPFKGLLGVQVAWVVVQEEERLTIPSSCPEKFAKLMKKCWLTEPKERPNFNEILSELKSMSGDASLQQETDSFIEQKKNWSNEIDATLSRLKRLERDLTNKEKELREREVRVQQKEKKINELQSISKVLDKHDVNAWTENDVCLWLQQVAQNSKLIVLTDEQLVTLGIESFGHRIELMEQIVHLRSESESMMHFPPLRPMDDVTTNGYASSQPQQQTLILLFGNHCRMEKSSQEHKWKMFVEVDGDETALLLVKNVTFFVKHTSEIKTLSQPPYVMSSWQTSTPGAAPVVECTVNYENNVKKPRSTKHVHTVLLQESGSTITKTVHLTLKQSTGSSARGNSRLDGSSSQSPTPPGSPCVTKASGSRRSSFSNPPPPLLNAVRSKQEPFPVTWAQKVAFSGPSTPVKRTPTRVVPSATTPTTKSPTNISPWSASASSKSFKGGGRGARGGGHRDQSYQRSVSDSKYAGRSSYVRDDRAIKERLVATEGAIRTPPRKSSEVARLNPQQEETRAHNDRGTTSEMNTSGSTSPSSGVTDRDNTQGNGTSSEWCTVSHRKTHREGTGTTNSQSNGRRTFDKRSVDEGRGNRRGGHQGRGNRGRGDRSRGTGGPRGRGRGGRGSM</sequence>
<feature type="coiled-coil region" evidence="5">
    <location>
        <begin position="262"/>
        <end position="310"/>
    </location>
</feature>
<feature type="region of interest" description="Disordered" evidence="6">
    <location>
        <begin position="584"/>
        <end position="653"/>
    </location>
</feature>
<feature type="compositionally biased region" description="Polar residues" evidence="6">
    <location>
        <begin position="514"/>
        <end position="524"/>
    </location>
</feature>
<keyword evidence="4" id="KW-0067">ATP-binding</keyword>
<feature type="compositionally biased region" description="Basic residues" evidence="6">
    <location>
        <begin position="795"/>
        <end position="804"/>
    </location>
</feature>
<evidence type="ECO:0000313" key="9">
    <source>
        <dbReference type="Proteomes" id="UP000275408"/>
    </source>
</evidence>
<dbReference type="SUPFAM" id="SSF56112">
    <property type="entry name" value="Protein kinase-like (PK-like)"/>
    <property type="match status" value="1"/>
</dbReference>
<dbReference type="AlphaFoldDB" id="A0A3M6TWJ7"/>
<dbReference type="InterPro" id="IPR001245">
    <property type="entry name" value="Ser-Thr/Tyr_kinase_cat_dom"/>
</dbReference>
<evidence type="ECO:0000256" key="5">
    <source>
        <dbReference type="SAM" id="Coils"/>
    </source>
</evidence>
<keyword evidence="1" id="KW-0808">Transferase</keyword>
<evidence type="ECO:0000256" key="4">
    <source>
        <dbReference type="ARBA" id="ARBA00022840"/>
    </source>
</evidence>
<keyword evidence="2" id="KW-0547">Nucleotide-binding</keyword>
<feature type="compositionally biased region" description="Polar residues" evidence="6">
    <location>
        <begin position="724"/>
        <end position="734"/>
    </location>
</feature>
<evidence type="ECO:0000256" key="3">
    <source>
        <dbReference type="ARBA" id="ARBA00022777"/>
    </source>
</evidence>
<dbReference type="SUPFAM" id="SSF47769">
    <property type="entry name" value="SAM/Pointed domain"/>
    <property type="match status" value="1"/>
</dbReference>
<dbReference type="Gene3D" id="1.10.150.50">
    <property type="entry name" value="Transcription Factor, Ets-1"/>
    <property type="match status" value="1"/>
</dbReference>
<accession>A0A3M6TWJ7</accession>
<dbReference type="EMBL" id="RCHS01002812">
    <property type="protein sequence ID" value="RMX45629.1"/>
    <property type="molecule type" value="Genomic_DNA"/>
</dbReference>
<evidence type="ECO:0000259" key="7">
    <source>
        <dbReference type="PROSITE" id="PS50011"/>
    </source>
</evidence>
<dbReference type="GO" id="GO:0004674">
    <property type="term" value="F:protein serine/threonine kinase activity"/>
    <property type="evidence" value="ECO:0007669"/>
    <property type="project" value="TreeGrafter"/>
</dbReference>
<protein>
    <recommendedName>
        <fullName evidence="7">Protein kinase domain-containing protein</fullName>
    </recommendedName>
</protein>
<dbReference type="PRINTS" id="PR00109">
    <property type="entry name" value="TYRKINASE"/>
</dbReference>
<evidence type="ECO:0000313" key="8">
    <source>
        <dbReference type="EMBL" id="RMX45629.1"/>
    </source>
</evidence>
<dbReference type="PROSITE" id="PS50011">
    <property type="entry name" value="PROTEIN_KINASE_DOM"/>
    <property type="match status" value="1"/>
</dbReference>
<gene>
    <name evidence="8" type="ORF">pdam_00010600</name>
</gene>
<dbReference type="OrthoDB" id="339325at2759"/>
<feature type="compositionally biased region" description="Basic and acidic residues" evidence="6">
    <location>
        <begin position="757"/>
        <end position="769"/>
    </location>
</feature>
<keyword evidence="5" id="KW-0175">Coiled coil</keyword>
<dbReference type="PANTHER" id="PTHR44329:SF288">
    <property type="entry name" value="MITOGEN-ACTIVATED PROTEIN KINASE KINASE KINASE 20"/>
    <property type="match status" value="1"/>
</dbReference>
<dbReference type="Gene3D" id="3.30.200.20">
    <property type="entry name" value="Phosphorylase Kinase, domain 1"/>
    <property type="match status" value="1"/>
</dbReference>
<feature type="region of interest" description="Disordered" evidence="6">
    <location>
        <begin position="668"/>
        <end position="804"/>
    </location>
</feature>
<evidence type="ECO:0000256" key="6">
    <source>
        <dbReference type="SAM" id="MobiDB-lite"/>
    </source>
</evidence>
<feature type="compositionally biased region" description="Basic and acidic residues" evidence="6">
    <location>
        <begin position="692"/>
        <end position="702"/>
    </location>
</feature>
<dbReference type="STRING" id="46731.A0A3M6TWJ7"/>
<feature type="region of interest" description="Disordered" evidence="6">
    <location>
        <begin position="514"/>
        <end position="566"/>
    </location>
</feature>
<evidence type="ECO:0000256" key="2">
    <source>
        <dbReference type="ARBA" id="ARBA00022741"/>
    </source>
</evidence>
<dbReference type="InterPro" id="IPR051681">
    <property type="entry name" value="Ser/Thr_Kinases-Pseudokinases"/>
</dbReference>
<comment type="caution">
    <text evidence="8">The sequence shown here is derived from an EMBL/GenBank/DDBJ whole genome shotgun (WGS) entry which is preliminary data.</text>
</comment>
<feature type="compositionally biased region" description="Low complexity" evidence="6">
    <location>
        <begin position="599"/>
        <end position="624"/>
    </location>
</feature>
<dbReference type="InterPro" id="IPR008271">
    <property type="entry name" value="Ser/Thr_kinase_AS"/>
</dbReference>
<dbReference type="Proteomes" id="UP000275408">
    <property type="component" value="Unassembled WGS sequence"/>
</dbReference>
<dbReference type="GO" id="GO:0005737">
    <property type="term" value="C:cytoplasm"/>
    <property type="evidence" value="ECO:0007669"/>
    <property type="project" value="TreeGrafter"/>
</dbReference>
<dbReference type="GO" id="GO:0005524">
    <property type="term" value="F:ATP binding"/>
    <property type="evidence" value="ECO:0007669"/>
    <property type="project" value="UniProtKB-KW"/>
</dbReference>
<keyword evidence="3" id="KW-0418">Kinase</keyword>
<proteinExistence type="predicted"/>
<evidence type="ECO:0000256" key="1">
    <source>
        <dbReference type="ARBA" id="ARBA00022679"/>
    </source>
</evidence>
<feature type="compositionally biased region" description="Low complexity" evidence="6">
    <location>
        <begin position="708"/>
        <end position="717"/>
    </location>
</feature>
<reference evidence="8 9" key="1">
    <citation type="journal article" date="2018" name="Sci. Rep.">
        <title>Comparative analysis of the Pocillopora damicornis genome highlights role of immune system in coral evolution.</title>
        <authorList>
            <person name="Cunning R."/>
            <person name="Bay R.A."/>
            <person name="Gillette P."/>
            <person name="Baker A.C."/>
            <person name="Traylor-Knowles N."/>
        </authorList>
    </citation>
    <scope>NUCLEOTIDE SEQUENCE [LARGE SCALE GENOMIC DNA]</scope>
    <source>
        <strain evidence="8">RSMAS</strain>
        <tissue evidence="8">Whole animal</tissue>
    </source>
</reference>
<dbReference type="PANTHER" id="PTHR44329">
    <property type="entry name" value="SERINE/THREONINE-PROTEIN KINASE TNNI3K-RELATED"/>
    <property type="match status" value="1"/>
</dbReference>
<dbReference type="Gene3D" id="1.10.510.10">
    <property type="entry name" value="Transferase(Phosphotransferase) domain 1"/>
    <property type="match status" value="1"/>
</dbReference>
<dbReference type="InterPro" id="IPR011009">
    <property type="entry name" value="Kinase-like_dom_sf"/>
</dbReference>
<dbReference type="InterPro" id="IPR000719">
    <property type="entry name" value="Prot_kinase_dom"/>
</dbReference>
<organism evidence="8 9">
    <name type="scientific">Pocillopora damicornis</name>
    <name type="common">Cauliflower coral</name>
    <name type="synonym">Millepora damicornis</name>
    <dbReference type="NCBI Taxonomy" id="46731"/>
    <lineage>
        <taxon>Eukaryota</taxon>
        <taxon>Metazoa</taxon>
        <taxon>Cnidaria</taxon>
        <taxon>Anthozoa</taxon>
        <taxon>Hexacorallia</taxon>
        <taxon>Scleractinia</taxon>
        <taxon>Astrocoeniina</taxon>
        <taxon>Pocilloporidae</taxon>
        <taxon>Pocillopora</taxon>
    </lineage>
</organism>
<keyword evidence="9" id="KW-1185">Reference proteome</keyword>
<feature type="compositionally biased region" description="Basic residues" evidence="6">
    <location>
        <begin position="770"/>
        <end position="781"/>
    </location>
</feature>
<feature type="compositionally biased region" description="Polar residues" evidence="6">
    <location>
        <begin position="746"/>
        <end position="756"/>
    </location>
</feature>
<dbReference type="Pfam" id="PF07714">
    <property type="entry name" value="PK_Tyr_Ser-Thr"/>
    <property type="match status" value="1"/>
</dbReference>
<feature type="domain" description="Protein kinase" evidence="7">
    <location>
        <begin position="11"/>
        <end position="259"/>
    </location>
</feature>
<dbReference type="PROSITE" id="PS00108">
    <property type="entry name" value="PROTEIN_KINASE_ST"/>
    <property type="match status" value="1"/>
</dbReference>